<keyword evidence="5" id="KW-1185">Reference proteome</keyword>
<protein>
    <submittedName>
        <fullName evidence="3">Uncharacterized protein</fullName>
    </submittedName>
</protein>
<dbReference type="EMBL" id="BNCP01000009">
    <property type="protein sequence ID" value="GIL76738.1"/>
    <property type="molecule type" value="Genomic_DNA"/>
</dbReference>
<dbReference type="Proteomes" id="UP000722791">
    <property type="component" value="Unassembled WGS sequence"/>
</dbReference>
<evidence type="ECO:0000313" key="5">
    <source>
        <dbReference type="Proteomes" id="UP000747110"/>
    </source>
</evidence>
<feature type="region of interest" description="Disordered" evidence="1">
    <location>
        <begin position="78"/>
        <end position="129"/>
    </location>
</feature>
<reference evidence="3" key="1">
    <citation type="journal article" date="2021" name="Proc. Natl. Acad. Sci. U.S.A.">
        <title>Three genomes in the algal genus Volvox reveal the fate of a haploid sex-determining region after a transition to homothallism.</title>
        <authorList>
            <person name="Yamamoto K."/>
            <person name="Hamaji T."/>
            <person name="Kawai-Toyooka H."/>
            <person name="Matsuzaki R."/>
            <person name="Takahashi F."/>
            <person name="Nishimura Y."/>
            <person name="Kawachi M."/>
            <person name="Noguchi H."/>
            <person name="Minakuchi Y."/>
            <person name="Umen J.G."/>
            <person name="Toyoda A."/>
            <person name="Nozaki H."/>
        </authorList>
    </citation>
    <scope>NUCLEOTIDE SEQUENCE</scope>
    <source>
        <strain evidence="3">NIES-3785</strain>
        <strain evidence="2">NIES-3786</strain>
    </source>
</reference>
<evidence type="ECO:0000313" key="3">
    <source>
        <dbReference type="EMBL" id="GIM04166.1"/>
    </source>
</evidence>
<name>A0A8J4LNM8_9CHLO</name>
<proteinExistence type="predicted"/>
<sequence length="271" mass="29397">MTQMAAGYGGELGSFSFSSPSCSDTMMQNVGRPGQCSWSFVPRVGDVDTGSSSAFAAGPRAQSGFLTLASMLTVAEDRVEDREREGECEGSITEDVKARRPPPALHYGTPPQLHYSYHPQGSRLQQQQEVNQDALQHLESLQQLQQQQQTGRHRSASESGWDSELLGCAVVSGSGRHPAPPTYSGYATDGDGAFHRSLQQLPLEQGPDQQVRLEALQGSTTVDWLDLEGRLAHGPTVAHGSTWLGTASTSMMRVRLARQRSVGMTRKRVLV</sequence>
<gene>
    <name evidence="2" type="ORF">Vretifemale_6327</name>
    <name evidence="3" type="ORF">Vretimale_8792</name>
</gene>
<dbReference type="AlphaFoldDB" id="A0A8J4LNM8"/>
<evidence type="ECO:0000313" key="4">
    <source>
        <dbReference type="Proteomes" id="UP000722791"/>
    </source>
</evidence>
<evidence type="ECO:0000313" key="2">
    <source>
        <dbReference type="EMBL" id="GIL76738.1"/>
    </source>
</evidence>
<dbReference type="OrthoDB" id="552207at2759"/>
<evidence type="ECO:0000256" key="1">
    <source>
        <dbReference type="SAM" id="MobiDB-lite"/>
    </source>
</evidence>
<dbReference type="EMBL" id="BNCQ01000015">
    <property type="protein sequence ID" value="GIM04166.1"/>
    <property type="molecule type" value="Genomic_DNA"/>
</dbReference>
<dbReference type="Proteomes" id="UP000747110">
    <property type="component" value="Unassembled WGS sequence"/>
</dbReference>
<accession>A0A8J4LNM8</accession>
<feature type="region of interest" description="Disordered" evidence="1">
    <location>
        <begin position="172"/>
        <end position="191"/>
    </location>
</feature>
<feature type="compositionally biased region" description="Basic and acidic residues" evidence="1">
    <location>
        <begin position="78"/>
        <end position="87"/>
    </location>
</feature>
<organism evidence="3 4">
    <name type="scientific">Volvox reticuliferus</name>
    <dbReference type="NCBI Taxonomy" id="1737510"/>
    <lineage>
        <taxon>Eukaryota</taxon>
        <taxon>Viridiplantae</taxon>
        <taxon>Chlorophyta</taxon>
        <taxon>core chlorophytes</taxon>
        <taxon>Chlorophyceae</taxon>
        <taxon>CS clade</taxon>
        <taxon>Chlamydomonadales</taxon>
        <taxon>Volvocaceae</taxon>
        <taxon>Volvox</taxon>
    </lineage>
</organism>
<comment type="caution">
    <text evidence="3">The sequence shown here is derived from an EMBL/GenBank/DDBJ whole genome shotgun (WGS) entry which is preliminary data.</text>
</comment>